<dbReference type="OrthoDB" id="2251401at2"/>
<keyword evidence="6" id="KW-0812">Transmembrane</keyword>
<gene>
    <name evidence="8" type="ORF">LrDSM24759_03520</name>
</gene>
<dbReference type="Pfam" id="PF03382">
    <property type="entry name" value="DUF285"/>
    <property type="match status" value="2"/>
</dbReference>
<comment type="caution">
    <text evidence="8">The sequence shown here is derived from an EMBL/GenBank/DDBJ whole genome shotgun (WGS) entry which is preliminary data.</text>
</comment>
<evidence type="ECO:0000256" key="4">
    <source>
        <dbReference type="ARBA" id="ARBA00023088"/>
    </source>
</evidence>
<feature type="compositionally biased region" description="Polar residues" evidence="5">
    <location>
        <begin position="82"/>
        <end position="110"/>
    </location>
</feature>
<dbReference type="RefSeq" id="WP_117117786.1">
    <property type="nucleotide sequence ID" value="NZ_BFBY01000002.1"/>
</dbReference>
<dbReference type="Gene3D" id="3.10.20.320">
    <property type="entry name" value="Putative peptidoglycan bound protein (lpxtg motif)"/>
    <property type="match status" value="1"/>
</dbReference>
<feature type="domain" description="Gram-positive cocci surface proteins LPxTG" evidence="7">
    <location>
        <begin position="1513"/>
        <end position="1548"/>
    </location>
</feature>
<dbReference type="InterPro" id="IPR041495">
    <property type="entry name" value="Mub_B2"/>
</dbReference>
<organism evidence="8 9">
    <name type="scientific">Lactobacillus rodentium</name>
    <dbReference type="NCBI Taxonomy" id="947835"/>
    <lineage>
        <taxon>Bacteria</taxon>
        <taxon>Bacillati</taxon>
        <taxon>Bacillota</taxon>
        <taxon>Bacilli</taxon>
        <taxon>Lactobacillales</taxon>
        <taxon>Lactobacillaceae</taxon>
        <taxon>Lactobacillus</taxon>
    </lineage>
</organism>
<evidence type="ECO:0000256" key="3">
    <source>
        <dbReference type="ARBA" id="ARBA00022729"/>
    </source>
</evidence>
<evidence type="ECO:0000256" key="5">
    <source>
        <dbReference type="SAM" id="MobiDB-lite"/>
    </source>
</evidence>
<keyword evidence="6" id="KW-0472">Membrane</keyword>
<dbReference type="Pfam" id="PF00746">
    <property type="entry name" value="Gram_pos_anchor"/>
    <property type="match status" value="1"/>
</dbReference>
<keyword evidence="6" id="KW-1133">Transmembrane helix</keyword>
<evidence type="ECO:0000313" key="8">
    <source>
        <dbReference type="EMBL" id="GBG04438.1"/>
    </source>
</evidence>
<feature type="compositionally biased region" description="Polar residues" evidence="5">
    <location>
        <begin position="1468"/>
        <end position="1482"/>
    </location>
</feature>
<feature type="compositionally biased region" description="Polar residues" evidence="5">
    <location>
        <begin position="55"/>
        <end position="71"/>
    </location>
</feature>
<dbReference type="Gene3D" id="2.60.40.4300">
    <property type="match status" value="1"/>
</dbReference>
<sequence length="1548" mass="168138">MQKNYEDTKHHFSIRKLTIGAASVLIGTTFYLTSGNIVHADTFTPASDQQETAALNNNQDDSSKVQANLDNQTDDTNRSRSETGAISQLSKKSASAMKNTDSQSANTKIDNTKVADNNIQKTEKLSANAVSSSIQNDVKQIKLVKTEQVANDTQDIKSTPTFVPVNANDWNTQIDGDEFLITGYKGSDTTSNLTIPNSADFEEAGFNTNGLQTFANIETVKNLIRNGVAPKLSDTDGQKVALLRRNSNDIDTFTNSNLTDISGLANADTSHITDMYSMFDHNKISDLSPLSNWDTTNVTDMSSMFDHNEISDLSPLSKWNVANVTDMDRMFWNNKINDLNSLIKWNVANVTNMSYMFYNNQISDLIPLSKWNVTNVTNMSYMFYNNQISDLVPLSKWNVTNVTNMSLMFEYNQISDLSPLFNWDTTNVTDMSSMFDHNKISNLTPLSNWNVSHVTNMYVMFGNNQIDDLTPLSNWDVSNVTDMKNIFLNNQIDDLTPLSNWDVSNVTDMRGMFYMNPIKTGDLSKWNMLNVVDTDLMIDENSAAVIYLGNNTNLPTNFIDPKNENIFTTSKGGHLIVTSNHDLLANPNKAFNKITFSNGTTMDTPVFINAENNDESILNAVKQAVDNAIETKKTELEKANPNKIVTLSLASNTTDPIKLANSNVNISMTDKYRDVTKDHENDSNVDTATKWTVNETINVTDPSGNKTVPVNKFVTFTRTATKDKLTGDVTYGTWNKQSDTFEAYTAPTYAGYTPSQSSISAQTVKPGDKDLTFNITYTANTQTGEIVYVDQDGNRVGTTPITGKTDETINITPEVPDGYVLDGDKDVPTTITVPADGIPNITVSVIKKVTSNGDVAETDKLPIKNIIVYKDDNGDVVGTEEITGESNDKVKPNIPEGYFNGDVTDITIPESGVVTITVVKKETSNGDVAETDKLPTKNVIIYKDNNGNVVGNEEVEGKPGAKVKPNIPEGYYSGDTTEVTIPESGIVEVTVTKKETSTGDVANTDALPAKNIIIYKDDNGDVVDTQEITGKPGDKAKPNIPEGYWNGDITDITIPESGVVPVTVVKKETSTGDVEETDILPTKNVIIYKDKNGDVAGVQEITGKPNDKITPKIPEGYWTGDVTDITIPESGIAIVNVVKKETSNGDVANPDALPTKNVIIYKNGNGDVVGTQEITGKPNDKVTLNIPEGYWNGDIDEVTIPESGIVEVTVIKKKTSNGDVTAIDALPTKNVIIYKDGNGDVVGTEEVTGKPNDKVTPNIPDGYYTGDITEVTIPEGGIATVNVVKKKTSNGDVANTDVLPIKTVVMYKDGNGDVVGTQDITGKPGEKVTPKIPDGYYTGDTTEVTIPEDGAPITVNVVKKETSNGDAANPEALPTKNVIIYKDGNGDVVGTEEVDGKPGDKIKPHIPDGYYTGDTTEVTIPENGIVTVKVVKKETSNGDSLIQPSLPAYTEPSDNNNDSDVTLDVPNVPNSGNNKSQQDNSNTQIIERVANNSSDAHMDEATNASSGNKQNTLPQTGENDANMVAVGALFVSLGALMSGLYSRLRKRN</sequence>
<dbReference type="InterPro" id="IPR011889">
    <property type="entry name" value="Liste_lipo_26"/>
</dbReference>
<feature type="compositionally biased region" description="Polar residues" evidence="5">
    <location>
        <begin position="1502"/>
        <end position="1517"/>
    </location>
</feature>
<reference evidence="9" key="1">
    <citation type="submission" date="2018-03" db="EMBL/GenBank/DDBJ databases">
        <title>New taxa in the Lactobacillus gasseri group.</title>
        <authorList>
            <person name="Tanizawa Y."/>
            <person name="Tohno M."/>
            <person name="Endo A."/>
            <person name="Arita M."/>
        </authorList>
    </citation>
    <scope>NUCLEOTIDE SEQUENCE [LARGE SCALE GENOMIC DNA]</scope>
    <source>
        <strain evidence="9">DSM 24759</strain>
    </source>
</reference>
<dbReference type="InterPro" id="IPR005046">
    <property type="entry name" value="DUF285"/>
</dbReference>
<protein>
    <recommendedName>
        <fullName evidence="7">Gram-positive cocci surface proteins LPxTG domain-containing protein</fullName>
    </recommendedName>
</protein>
<dbReference type="Pfam" id="PF04650">
    <property type="entry name" value="YSIRK_signal"/>
    <property type="match status" value="1"/>
</dbReference>
<feature type="region of interest" description="Disordered" evidence="5">
    <location>
        <begin position="55"/>
        <end position="110"/>
    </location>
</feature>
<evidence type="ECO:0000313" key="9">
    <source>
        <dbReference type="Proteomes" id="UP000257317"/>
    </source>
</evidence>
<dbReference type="Pfam" id="PF17966">
    <property type="entry name" value="Muc_B2"/>
    <property type="match status" value="1"/>
</dbReference>
<feature type="transmembrane region" description="Helical" evidence="6">
    <location>
        <begin position="1521"/>
        <end position="1541"/>
    </location>
</feature>
<name>A0A2Z6T821_9LACO</name>
<feature type="region of interest" description="Disordered" evidence="5">
    <location>
        <begin position="1498"/>
        <end position="1517"/>
    </location>
</feature>
<keyword evidence="1" id="KW-0134">Cell wall</keyword>
<dbReference type="PROSITE" id="PS50847">
    <property type="entry name" value="GRAM_POS_ANCHORING"/>
    <property type="match status" value="1"/>
</dbReference>
<feature type="region of interest" description="Disordered" evidence="5">
    <location>
        <begin position="1435"/>
        <end position="1482"/>
    </location>
</feature>
<dbReference type="Proteomes" id="UP000257317">
    <property type="component" value="Unassembled WGS sequence"/>
</dbReference>
<dbReference type="EMBL" id="BFBY01000002">
    <property type="protein sequence ID" value="GBG04438.1"/>
    <property type="molecule type" value="Genomic_DNA"/>
</dbReference>
<dbReference type="InterPro" id="IPR019931">
    <property type="entry name" value="LPXTG_anchor"/>
</dbReference>
<keyword evidence="3" id="KW-0732">Signal</keyword>
<dbReference type="NCBIfam" id="TIGR01168">
    <property type="entry name" value="YSIRK_signal"/>
    <property type="match status" value="1"/>
</dbReference>
<evidence type="ECO:0000256" key="2">
    <source>
        <dbReference type="ARBA" id="ARBA00022525"/>
    </source>
</evidence>
<keyword evidence="2" id="KW-0964">Secreted</keyword>
<dbReference type="NCBIfam" id="TIGR01167">
    <property type="entry name" value="LPXTG_anchor"/>
    <property type="match status" value="1"/>
</dbReference>
<evidence type="ECO:0000259" key="7">
    <source>
        <dbReference type="PROSITE" id="PS50847"/>
    </source>
</evidence>
<dbReference type="InterPro" id="IPR005877">
    <property type="entry name" value="YSIRK_signal_dom"/>
</dbReference>
<proteinExistence type="predicted"/>
<evidence type="ECO:0000256" key="6">
    <source>
        <dbReference type="SAM" id="Phobius"/>
    </source>
</evidence>
<keyword evidence="4" id="KW-0572">Peptidoglycan-anchor</keyword>
<dbReference type="NCBIfam" id="TIGR02167">
    <property type="entry name" value="Liste_lipo_26"/>
    <property type="match status" value="4"/>
</dbReference>
<evidence type="ECO:0000256" key="1">
    <source>
        <dbReference type="ARBA" id="ARBA00022512"/>
    </source>
</evidence>
<accession>A0A2Z6T821</accession>
<keyword evidence="9" id="KW-1185">Reference proteome</keyword>